<dbReference type="RefSeq" id="WP_157305947.1">
    <property type="nucleotide sequence ID" value="NZ_WRXN01000003.1"/>
</dbReference>
<comment type="caution">
    <text evidence="6">The sequence shown here is derived from an EMBL/GenBank/DDBJ whole genome shotgun (WGS) entry which is preliminary data.</text>
</comment>
<evidence type="ECO:0000256" key="2">
    <source>
        <dbReference type="PIRSR" id="PIRSR006232-1"/>
    </source>
</evidence>
<feature type="binding site" evidence="2">
    <location>
        <position position="59"/>
    </location>
    <ligand>
        <name>Fe cation</name>
        <dbReference type="ChEBI" id="CHEBI:24875"/>
    </ligand>
</feature>
<evidence type="ECO:0000313" key="7">
    <source>
        <dbReference type="Proteomes" id="UP000461730"/>
    </source>
</evidence>
<evidence type="ECO:0000256" key="3">
    <source>
        <dbReference type="RuleBase" id="RU003457"/>
    </source>
</evidence>
<feature type="binding site" evidence="2">
    <location>
        <position position="105"/>
    </location>
    <ligand>
        <name>Fe cation</name>
        <dbReference type="ChEBI" id="CHEBI:24875"/>
    </ligand>
</feature>
<accession>A0A7K1U2L9</accession>
<evidence type="ECO:0000313" key="6">
    <source>
        <dbReference type="EMBL" id="MVT08526.1"/>
    </source>
</evidence>
<evidence type="ECO:0000256" key="1">
    <source>
        <dbReference type="ARBA" id="ARBA00008416"/>
    </source>
</evidence>
<dbReference type="PANTHER" id="PTHR43212">
    <property type="entry name" value="QUERCETIN 2,3-DIOXYGENASE"/>
    <property type="match status" value="1"/>
</dbReference>
<dbReference type="Proteomes" id="UP000461730">
    <property type="component" value="Unassembled WGS sequence"/>
</dbReference>
<feature type="binding site" evidence="2">
    <location>
        <position position="103"/>
    </location>
    <ligand>
        <name>Fe cation</name>
        <dbReference type="ChEBI" id="CHEBI:24875"/>
    </ligand>
</feature>
<proteinExistence type="inferred from homology"/>
<dbReference type="Pfam" id="PF02678">
    <property type="entry name" value="Pirin"/>
    <property type="match status" value="1"/>
</dbReference>
<keyword evidence="7" id="KW-1185">Reference proteome</keyword>
<feature type="domain" description="Quercetin 2,3-dioxygenase C-terminal cupin" evidence="5">
    <location>
        <begin position="147"/>
        <end position="233"/>
    </location>
</feature>
<sequence>MARSILHKANTRGHADHGWLDSSHTFSFANYYNPERMQFGALRVFNDDTVAAGRGFDSHPHDNMEIISIPLSGALEHKDNLGNRVITKAGEIQVMSTGTGVFHSEYNASKEEPASFLQIWIYPNKLNVPPRYDQVKLSTGKNHLQQIISPSTEDAGTWIYQDAWLHLGRFDKGVQTTYQLKKEGNGLYIFVIRGSFRINDVQLEERDGLGLEGSTETVLTPLTDDAEVLLIEVPLLIR</sequence>
<protein>
    <submittedName>
        <fullName evidence="6">Pirin family protein</fullName>
    </submittedName>
</protein>
<feature type="binding site" evidence="2">
    <location>
        <position position="61"/>
    </location>
    <ligand>
        <name>Fe cation</name>
        <dbReference type="ChEBI" id="CHEBI:24875"/>
    </ligand>
</feature>
<dbReference type="EMBL" id="WRXN01000003">
    <property type="protein sequence ID" value="MVT08526.1"/>
    <property type="molecule type" value="Genomic_DNA"/>
</dbReference>
<dbReference type="Gene3D" id="2.60.120.10">
    <property type="entry name" value="Jelly Rolls"/>
    <property type="match status" value="2"/>
</dbReference>
<dbReference type="SUPFAM" id="SSF51182">
    <property type="entry name" value="RmlC-like cupins"/>
    <property type="match status" value="1"/>
</dbReference>
<keyword evidence="2" id="KW-0479">Metal-binding</keyword>
<dbReference type="GO" id="GO:0046872">
    <property type="term" value="F:metal ion binding"/>
    <property type="evidence" value="ECO:0007669"/>
    <property type="project" value="UniProtKB-KW"/>
</dbReference>
<organism evidence="6 7">
    <name type="scientific">Chitinophaga tropicalis</name>
    <dbReference type="NCBI Taxonomy" id="2683588"/>
    <lineage>
        <taxon>Bacteria</taxon>
        <taxon>Pseudomonadati</taxon>
        <taxon>Bacteroidota</taxon>
        <taxon>Chitinophagia</taxon>
        <taxon>Chitinophagales</taxon>
        <taxon>Chitinophagaceae</taxon>
        <taxon>Chitinophaga</taxon>
    </lineage>
</organism>
<dbReference type="AlphaFoldDB" id="A0A7K1U2L9"/>
<dbReference type="CDD" id="cd02910">
    <property type="entry name" value="cupin_Yhhw_N"/>
    <property type="match status" value="1"/>
</dbReference>
<dbReference type="PIRSF" id="PIRSF006232">
    <property type="entry name" value="Pirin"/>
    <property type="match status" value="1"/>
</dbReference>
<dbReference type="InterPro" id="IPR011051">
    <property type="entry name" value="RmlC_Cupin_sf"/>
</dbReference>
<evidence type="ECO:0000259" key="5">
    <source>
        <dbReference type="Pfam" id="PF17954"/>
    </source>
</evidence>
<dbReference type="InterPro" id="IPR003829">
    <property type="entry name" value="Pirin_N_dom"/>
</dbReference>
<comment type="cofactor">
    <cofactor evidence="2">
        <name>Fe cation</name>
        <dbReference type="ChEBI" id="CHEBI:24875"/>
    </cofactor>
    <text evidence="2">Binds 1 Fe cation per subunit.</text>
</comment>
<gene>
    <name evidence="6" type="ORF">GO493_09670</name>
</gene>
<comment type="similarity">
    <text evidence="1 3">Belongs to the pirin family.</text>
</comment>
<reference evidence="6 7" key="1">
    <citation type="submission" date="2019-12" db="EMBL/GenBank/DDBJ databases">
        <title>Chitinophaga sp. strain ysch24 (GDMCC 1.1355), whole genome shotgun sequence.</title>
        <authorList>
            <person name="Zhang X."/>
        </authorList>
    </citation>
    <scope>NUCLEOTIDE SEQUENCE [LARGE SCALE GENOMIC DNA]</scope>
    <source>
        <strain evidence="7">ysch24</strain>
    </source>
</reference>
<dbReference type="InterPro" id="IPR041602">
    <property type="entry name" value="Quercetinase_C"/>
</dbReference>
<dbReference type="InterPro" id="IPR012093">
    <property type="entry name" value="Pirin"/>
</dbReference>
<name>A0A7K1U2L9_9BACT</name>
<dbReference type="InterPro" id="IPR014710">
    <property type="entry name" value="RmlC-like_jellyroll"/>
</dbReference>
<dbReference type="PANTHER" id="PTHR43212:SF3">
    <property type="entry name" value="QUERCETIN 2,3-DIOXYGENASE"/>
    <property type="match status" value="1"/>
</dbReference>
<feature type="domain" description="Pirin N-terminal" evidence="4">
    <location>
        <begin position="11"/>
        <end position="121"/>
    </location>
</feature>
<dbReference type="Pfam" id="PF17954">
    <property type="entry name" value="Pirin_C_2"/>
    <property type="match status" value="1"/>
</dbReference>
<evidence type="ECO:0000259" key="4">
    <source>
        <dbReference type="Pfam" id="PF02678"/>
    </source>
</evidence>
<keyword evidence="2" id="KW-0408">Iron</keyword>